<dbReference type="EMBL" id="KV448331">
    <property type="protein sequence ID" value="OAX37783.1"/>
    <property type="molecule type" value="Genomic_DNA"/>
</dbReference>
<proteinExistence type="predicted"/>
<dbReference type="AlphaFoldDB" id="A0A1B7MYV6"/>
<dbReference type="Proteomes" id="UP000092154">
    <property type="component" value="Unassembled WGS sequence"/>
</dbReference>
<accession>A0A1B7MYV6</accession>
<reference evidence="1 2" key="1">
    <citation type="submission" date="2016-06" db="EMBL/GenBank/DDBJ databases">
        <title>Comparative genomics of the ectomycorrhizal sister species Rhizopogon vinicolor and Rhizopogon vesiculosus (Basidiomycota: Boletales) reveals a divergence of the mating type B locus.</title>
        <authorList>
            <consortium name="DOE Joint Genome Institute"/>
            <person name="Mujic A.B."/>
            <person name="Kuo A."/>
            <person name="Tritt A."/>
            <person name="Lipzen A."/>
            <person name="Chen C."/>
            <person name="Johnson J."/>
            <person name="Sharma A."/>
            <person name="Barry K."/>
            <person name="Grigoriev I.V."/>
            <person name="Spatafora J.W."/>
        </authorList>
    </citation>
    <scope>NUCLEOTIDE SEQUENCE [LARGE SCALE GENOMIC DNA]</scope>
    <source>
        <strain evidence="1 2">AM-OR11-026</strain>
    </source>
</reference>
<keyword evidence="2" id="KW-1185">Reference proteome</keyword>
<evidence type="ECO:0008006" key="3">
    <source>
        <dbReference type="Google" id="ProtNLM"/>
    </source>
</evidence>
<organism evidence="1 2">
    <name type="scientific">Rhizopogon vinicolor AM-OR11-026</name>
    <dbReference type="NCBI Taxonomy" id="1314800"/>
    <lineage>
        <taxon>Eukaryota</taxon>
        <taxon>Fungi</taxon>
        <taxon>Dikarya</taxon>
        <taxon>Basidiomycota</taxon>
        <taxon>Agaricomycotina</taxon>
        <taxon>Agaricomycetes</taxon>
        <taxon>Agaricomycetidae</taxon>
        <taxon>Boletales</taxon>
        <taxon>Suillineae</taxon>
        <taxon>Rhizopogonaceae</taxon>
        <taxon>Rhizopogon</taxon>
    </lineage>
</organism>
<evidence type="ECO:0000313" key="1">
    <source>
        <dbReference type="EMBL" id="OAX37783.1"/>
    </source>
</evidence>
<sequence>MKRPRDNLKIDHGFKDGLRPCALIYKIARDSRRIVNAQILSECTKVFIFSICANSTSCERLFGLFGLILSRLRSRLALKKMLDLAELRLHLRDECTRRRSVKVQHS</sequence>
<evidence type="ECO:0000313" key="2">
    <source>
        <dbReference type="Proteomes" id="UP000092154"/>
    </source>
</evidence>
<name>A0A1B7MYV6_9AGAM</name>
<protein>
    <recommendedName>
        <fullName evidence="3">HAT C-terminal dimerisation domain-containing protein</fullName>
    </recommendedName>
</protein>
<gene>
    <name evidence="1" type="ORF">K503DRAFT_771158</name>
</gene>
<dbReference type="InParanoid" id="A0A1B7MYV6"/>
<dbReference type="OrthoDB" id="3270501at2759"/>